<dbReference type="HOGENOM" id="CLU_1344287_0_0_1"/>
<keyword evidence="3" id="KW-1185">Reference proteome</keyword>
<gene>
    <name evidence="2" type="ORF">CAEBREN_07606</name>
</gene>
<sequence>MTTISILLLLLVSTLSFLSHGHEVKDSFQINIERDSLSDAQISDMESQQEGYKYFTDNYLQDRKGNYYVKCRIQNTTVSNGFMSTDDIYEKTKRCILHELEPRKLAACRTTFDATVGKLTSSCESIEWPEKVTKHCDMRETSPNVYSCICATHKCNDNMESEALLLFERYQASNKNDGKVEHHKHLRTRKEIGRSRLHFTHSLH</sequence>
<feature type="chain" id="PRO_5003403462" evidence="1">
    <location>
        <begin position="22"/>
        <end position="204"/>
    </location>
</feature>
<dbReference type="Proteomes" id="UP000008068">
    <property type="component" value="Unassembled WGS sequence"/>
</dbReference>
<name>G0M7G5_CAEBE</name>
<evidence type="ECO:0000313" key="3">
    <source>
        <dbReference type="Proteomes" id="UP000008068"/>
    </source>
</evidence>
<dbReference type="InParanoid" id="G0M7G5"/>
<dbReference type="AlphaFoldDB" id="G0M7G5"/>
<evidence type="ECO:0000313" key="2">
    <source>
        <dbReference type="EMBL" id="EGT30055.1"/>
    </source>
</evidence>
<feature type="signal peptide" evidence="1">
    <location>
        <begin position="1"/>
        <end position="21"/>
    </location>
</feature>
<organism evidence="3">
    <name type="scientific">Caenorhabditis brenneri</name>
    <name type="common">Nematode worm</name>
    <dbReference type="NCBI Taxonomy" id="135651"/>
    <lineage>
        <taxon>Eukaryota</taxon>
        <taxon>Metazoa</taxon>
        <taxon>Ecdysozoa</taxon>
        <taxon>Nematoda</taxon>
        <taxon>Chromadorea</taxon>
        <taxon>Rhabditida</taxon>
        <taxon>Rhabditina</taxon>
        <taxon>Rhabditomorpha</taxon>
        <taxon>Rhabditoidea</taxon>
        <taxon>Rhabditidae</taxon>
        <taxon>Peloderinae</taxon>
        <taxon>Caenorhabditis</taxon>
    </lineage>
</organism>
<accession>G0M7G5</accession>
<proteinExistence type="predicted"/>
<dbReference type="EMBL" id="GL379786">
    <property type="protein sequence ID" value="EGT30055.1"/>
    <property type="molecule type" value="Genomic_DNA"/>
</dbReference>
<protein>
    <submittedName>
        <fullName evidence="2">Uncharacterized protein</fullName>
    </submittedName>
</protein>
<evidence type="ECO:0000256" key="1">
    <source>
        <dbReference type="SAM" id="SignalP"/>
    </source>
</evidence>
<reference evidence="3" key="1">
    <citation type="submission" date="2011-07" db="EMBL/GenBank/DDBJ databases">
        <authorList>
            <consortium name="Caenorhabditis brenneri Sequencing and Analysis Consortium"/>
            <person name="Wilson R.K."/>
        </authorList>
    </citation>
    <scope>NUCLEOTIDE SEQUENCE [LARGE SCALE GENOMIC DNA]</scope>
    <source>
        <strain evidence="3">PB2801</strain>
    </source>
</reference>
<keyword evidence="1" id="KW-0732">Signal</keyword>